<dbReference type="OrthoDB" id="136365at2"/>
<feature type="domain" description="Orc1-like AAA ATPase" evidence="2">
    <location>
        <begin position="30"/>
        <end position="166"/>
    </location>
</feature>
<organism evidence="4 5">
    <name type="scientific">Mycobacterium terramassiliense</name>
    <dbReference type="NCBI Taxonomy" id="1841859"/>
    <lineage>
        <taxon>Bacteria</taxon>
        <taxon>Bacillati</taxon>
        <taxon>Actinomycetota</taxon>
        <taxon>Actinomycetes</taxon>
        <taxon>Mycobacteriales</taxon>
        <taxon>Mycobacteriaceae</taxon>
        <taxon>Mycobacterium</taxon>
    </lineage>
</organism>
<accession>A0A2U3NBT9</accession>
<feature type="domain" description="MalT-like winged helix" evidence="3">
    <location>
        <begin position="267"/>
        <end position="350"/>
    </location>
</feature>
<dbReference type="EMBL" id="FTRV01000011">
    <property type="protein sequence ID" value="SPM28894.1"/>
    <property type="molecule type" value="Genomic_DNA"/>
</dbReference>
<reference evidence="4 5" key="1">
    <citation type="submission" date="2017-01" db="EMBL/GenBank/DDBJ databases">
        <authorList>
            <consortium name="Urmite Genomes"/>
        </authorList>
    </citation>
    <scope>NUCLEOTIDE SEQUENCE [LARGE SCALE GENOMIC DNA]</scope>
    <source>
        <strain evidence="4 5">AB308</strain>
    </source>
</reference>
<dbReference type="Proteomes" id="UP000241595">
    <property type="component" value="Unassembled WGS sequence"/>
</dbReference>
<protein>
    <submittedName>
        <fullName evidence="4">ATP-, maltotriose-and DNA-dependent transcriptional regulator MalT</fullName>
    </submittedName>
</protein>
<dbReference type="Gene3D" id="1.25.40.10">
    <property type="entry name" value="Tetratricopeptide repeat domain"/>
    <property type="match status" value="1"/>
</dbReference>
<dbReference type="Pfam" id="PF25873">
    <property type="entry name" value="WHD_MalT"/>
    <property type="match status" value="1"/>
</dbReference>
<dbReference type="RefSeq" id="WP_077099610.1">
    <property type="nucleotide sequence ID" value="NZ_LT717700.1"/>
</dbReference>
<dbReference type="Pfam" id="PF13191">
    <property type="entry name" value="AAA_16"/>
    <property type="match status" value="1"/>
</dbReference>
<evidence type="ECO:0000259" key="2">
    <source>
        <dbReference type="Pfam" id="PF13191"/>
    </source>
</evidence>
<proteinExistence type="predicted"/>
<name>A0A2U3NBT9_9MYCO</name>
<dbReference type="InterPro" id="IPR027417">
    <property type="entry name" value="P-loop_NTPase"/>
</dbReference>
<dbReference type="InterPro" id="IPR011990">
    <property type="entry name" value="TPR-like_helical_dom_sf"/>
</dbReference>
<dbReference type="InterPro" id="IPR041664">
    <property type="entry name" value="AAA_16"/>
</dbReference>
<dbReference type="SUPFAM" id="SSF52540">
    <property type="entry name" value="P-loop containing nucleoside triphosphate hydrolases"/>
    <property type="match status" value="1"/>
</dbReference>
<evidence type="ECO:0000313" key="4">
    <source>
        <dbReference type="EMBL" id="SPM28894.1"/>
    </source>
</evidence>
<dbReference type="InterPro" id="IPR019734">
    <property type="entry name" value="TPR_rpt"/>
</dbReference>
<evidence type="ECO:0000313" key="5">
    <source>
        <dbReference type="Proteomes" id="UP000241595"/>
    </source>
</evidence>
<dbReference type="STRING" id="1841859.GCA_900157385_02377"/>
<gene>
    <name evidence="4" type="ORF">MTAB308_2381</name>
</gene>
<evidence type="ECO:0000259" key="3">
    <source>
        <dbReference type="Pfam" id="PF25873"/>
    </source>
</evidence>
<feature type="repeat" description="TPR" evidence="1">
    <location>
        <begin position="582"/>
        <end position="615"/>
    </location>
</feature>
<keyword evidence="5" id="KW-1185">Reference proteome</keyword>
<sequence length="790" mass="85844">MGDLSSQAPPAPATKFRPPVAVRSLVTRHKLMAVLRAAGRRRLVLVYAPSGFGKTTLVEQWRGELSSSGVAVAWLTVDDDDNNVVWFLAHVLEAIRRVHPAVAASLGQALEDRGEEAVRYVLTSLIDEIDQIGTPVTLVIDDWQRVSHSATTEALRFLIHHGSHHLQFIVNSWSRARLPLSKLRLRDELVEIDCEKLRFDADEAQALLKDIAGLQLADSDVAALTASTDGWAAALQLARLSLRGDGDAAGLLRRMSGDNEVIGELLAENVLNTLEPELLEFLFATSITERTCGELASALAGVRGGQDVLEDVERRGLFLRRIDDDPPWFRYHQMFAEFLRRRLERDDPDRLKRLHRTASDWFAEHGYLSYAVDHALAAGEAMRAVDLVERDRTIGSVNRSRMTTFLGIIDKLPPQLVNSRPRLNLSVVAANILLQRPVAIEAALDRVAGAISAADLPEATRADLTLEADVLRAVAQMNADRVEGLAHLVARVISRPKTLRPVLPQAAATVAAFAGIYRFDFEAAHRALEWAAPYDEGVAAGYHSCWAGIAARHQLDIPRALSSFRKAFEIGAAAGRESQAARHAGALLGELLYEMGEFAEAADLLEESYRLGPEAGAVDYLAAQYAVSARIKAAQGHRDAAAGRLDAGMTVAEKLRLPRLAAAINHERVRLALPITSPEADRLRAVRRVFHGSNGIATVTAELDEASGIRLLSRSRAGDDRDRACRRAGALLGGIDPTARPLAALHARLLLAETLTAAGLAHDARDHIAAVRALCAQHGLPQLLVDAGLG</sequence>
<dbReference type="SUPFAM" id="SSF81901">
    <property type="entry name" value="HCP-like"/>
    <property type="match status" value="1"/>
</dbReference>
<dbReference type="InterPro" id="IPR059106">
    <property type="entry name" value="WHD_MalT"/>
</dbReference>
<dbReference type="Gene3D" id="3.40.50.300">
    <property type="entry name" value="P-loop containing nucleotide triphosphate hydrolases"/>
    <property type="match status" value="1"/>
</dbReference>
<evidence type="ECO:0000256" key="1">
    <source>
        <dbReference type="PROSITE-ProRule" id="PRU00339"/>
    </source>
</evidence>
<keyword evidence="1" id="KW-0802">TPR repeat</keyword>
<dbReference type="PROSITE" id="PS50005">
    <property type="entry name" value="TPR"/>
    <property type="match status" value="1"/>
</dbReference>
<dbReference type="AlphaFoldDB" id="A0A2U3NBT9"/>